<sequence>MNLAASISQAVQSIPMPGTAYREITPGRILHVDGDYAAYYHSGKDDTHWTKGRDEFLDRIRNARIATGSEFVIVHLSAPGCSKGDRFEVSFTKPYQGQRHSDKPANWQAMRDFMAAPNPAFKLRVWEDREADDGIALHCTARAERGGLDAIHTRDKDFRMFPGIHLDWTTFSTLEVPLNAFEMYGNNGKMFGHKWFWTQMLWGDGADNIPGLKGVGEKKAYDALRGVRDNADAERVVLELYRAKLGPLWAATYVEQAALLWMRNDADASLLNFLQVMTPSAEVMDAAAAMADRVQKIKDEVASYGNQD</sequence>
<evidence type="ECO:0000313" key="2">
    <source>
        <dbReference type="Proteomes" id="UP001164550"/>
    </source>
</evidence>
<protein>
    <recommendedName>
        <fullName evidence="3">Exonuclease</fullName>
    </recommendedName>
</protein>
<accession>A0A9X9NZ23</accession>
<proteinExistence type="predicted"/>
<dbReference type="SUPFAM" id="SSF47807">
    <property type="entry name" value="5' to 3' exonuclease, C-terminal subdomain"/>
    <property type="match status" value="1"/>
</dbReference>
<keyword evidence="2" id="KW-1185">Reference proteome</keyword>
<gene>
    <name evidence="1" type="ORF">IVIADoCa7_30</name>
</gene>
<evidence type="ECO:0008006" key="3">
    <source>
        <dbReference type="Google" id="ProtNLM"/>
    </source>
</evidence>
<evidence type="ECO:0000313" key="1">
    <source>
        <dbReference type="EMBL" id="UYA98856.1"/>
    </source>
</evidence>
<dbReference type="InterPro" id="IPR029060">
    <property type="entry name" value="PIN-like_dom_sf"/>
</dbReference>
<dbReference type="EMBL" id="ON932081">
    <property type="protein sequence ID" value="UYA98856.1"/>
    <property type="molecule type" value="Genomic_DNA"/>
</dbReference>
<dbReference type="Gene3D" id="3.40.50.1010">
    <property type="entry name" value="5'-nuclease"/>
    <property type="match status" value="1"/>
</dbReference>
<reference evidence="1" key="1">
    <citation type="submission" date="2022-07" db="EMBL/GenBank/DDBJ databases">
        <title>Comparative analysis of new lytic phages for the biological control of phytopathogenic Xanthomonas spp.</title>
        <authorList>
            <person name="Domingo-Calap M.L."/>
            <person name="Bernabeu-Gimeno M."/>
            <person name="Aure C.M."/>
            <person name="Marco-Noales E."/>
            <person name="Domingo-Calap P."/>
        </authorList>
    </citation>
    <scope>NUCLEOTIDE SEQUENCE</scope>
</reference>
<dbReference type="InterPro" id="IPR036279">
    <property type="entry name" value="5-3_exonuclease_C_sf"/>
</dbReference>
<name>A0A9X9NZ23_9CAUD</name>
<dbReference type="Proteomes" id="UP001164550">
    <property type="component" value="Segment"/>
</dbReference>
<dbReference type="Gene3D" id="1.10.150.20">
    <property type="entry name" value="5' to 3' exonuclease, C-terminal subdomain"/>
    <property type="match status" value="1"/>
</dbReference>
<organism evidence="1 2">
    <name type="scientific">Xanthomonas phage vB_Xar_IVIA-DoCa7</name>
    <dbReference type="NCBI Taxonomy" id="2975534"/>
    <lineage>
        <taxon>Viruses</taxon>
        <taxon>Duplodnaviria</taxon>
        <taxon>Heunggongvirae</taxon>
        <taxon>Uroviricota</taxon>
        <taxon>Caudoviricetes</taxon>
        <taxon>Autographivirales</taxon>
        <taxon>Autonotataviridae</taxon>
        <taxon>Paternavirus</taxon>
        <taxon>Paternavirus doca7</taxon>
    </lineage>
</organism>
<dbReference type="SUPFAM" id="SSF88723">
    <property type="entry name" value="PIN domain-like"/>
    <property type="match status" value="1"/>
</dbReference>